<dbReference type="Gene3D" id="3.40.109.10">
    <property type="entry name" value="NADH Oxidase"/>
    <property type="match status" value="1"/>
</dbReference>
<name>A0A098AUL9_DESHA</name>
<dbReference type="PATRIC" id="fig|49338.4.peg.285"/>
<dbReference type="AlphaFoldDB" id="A0A098AUL9"/>
<dbReference type="InterPro" id="IPR000415">
    <property type="entry name" value="Nitroreductase-like"/>
</dbReference>
<evidence type="ECO:0000313" key="4">
    <source>
        <dbReference type="EMBL" id="CDX00154.1"/>
    </source>
</evidence>
<evidence type="ECO:0000256" key="2">
    <source>
        <dbReference type="ARBA" id="ARBA00023002"/>
    </source>
</evidence>
<dbReference type="SUPFAM" id="SSF141694">
    <property type="entry name" value="AF2212/PG0164-like"/>
    <property type="match status" value="1"/>
</dbReference>
<gene>
    <name evidence="4" type="ORF">DPCES_0267</name>
</gene>
<organism evidence="4">
    <name type="scientific">Desulfitobacterium hafniense</name>
    <name type="common">Desulfitobacterium frappieri</name>
    <dbReference type="NCBI Taxonomy" id="49338"/>
    <lineage>
        <taxon>Bacteria</taxon>
        <taxon>Bacillati</taxon>
        <taxon>Bacillota</taxon>
        <taxon>Clostridia</taxon>
        <taxon>Eubacteriales</taxon>
        <taxon>Desulfitobacteriaceae</taxon>
        <taxon>Desulfitobacterium</taxon>
    </lineage>
</organism>
<dbReference type="InterPro" id="IPR029479">
    <property type="entry name" value="Nitroreductase"/>
</dbReference>
<dbReference type="RefSeq" id="WP_208925169.1">
    <property type="nucleotide sequence ID" value="NZ_LK996017.1"/>
</dbReference>
<feature type="domain" description="Nitroreductase" evidence="3">
    <location>
        <begin position="167"/>
        <end position="252"/>
    </location>
</feature>
<dbReference type="GO" id="GO:0016491">
    <property type="term" value="F:oxidoreductase activity"/>
    <property type="evidence" value="ECO:0007669"/>
    <property type="project" value="UniProtKB-KW"/>
</dbReference>
<dbReference type="PANTHER" id="PTHR43673:SF10">
    <property type="entry name" value="NADH DEHYDROGENASE_NAD(P)H NITROREDUCTASE XCC3605-RELATED"/>
    <property type="match status" value="1"/>
</dbReference>
<dbReference type="SUPFAM" id="SSF55469">
    <property type="entry name" value="FMN-dependent nitroreductase-like"/>
    <property type="match status" value="1"/>
</dbReference>
<feature type="domain" description="Nitroreductase" evidence="3">
    <location>
        <begin position="111"/>
        <end position="159"/>
    </location>
</feature>
<evidence type="ECO:0000259" key="3">
    <source>
        <dbReference type="Pfam" id="PF00881"/>
    </source>
</evidence>
<dbReference type="InterPro" id="IPR037079">
    <property type="entry name" value="AF2212/PG0164-like_sf"/>
</dbReference>
<proteinExistence type="inferred from homology"/>
<sequence length="274" mass="29891">MVEFQSRIGKDGRLTVIEIPFDARETFQMPKGTIFVCGTINGIPYRGKLLSRGNGKQVLTIDKTLQKGLGYAGQDFPVNVAMACENQAEMVDEEKEAIPRLHSDMEAITAIAGRASVRKYMDKTVEPQKLEVILRAGLSAPSAKNKRPFHFVVVEDKAVLGAWAAGNSNAKMLSHAPCCIVVCGDGNVEGTRDFLVGGCAAATQNMLIAIHALGLGGVWCGVLRGKEWSRQVAADLYLPVKVEPLAVIALGYPTEQEKAPVPWDMKSHIHYERW</sequence>
<dbReference type="Pfam" id="PF00881">
    <property type="entry name" value="Nitroreductase"/>
    <property type="match status" value="2"/>
</dbReference>
<reference evidence="4" key="1">
    <citation type="submission" date="2014-07" db="EMBL/GenBank/DDBJ databases">
        <authorList>
            <person name="Hornung V.Bastian."/>
        </authorList>
    </citation>
    <scope>NUCLEOTIDE SEQUENCE</scope>
    <source>
        <strain evidence="4">PCE-S</strain>
    </source>
</reference>
<dbReference type="EMBL" id="LK996017">
    <property type="protein sequence ID" value="CDX00154.1"/>
    <property type="molecule type" value="Genomic_DNA"/>
</dbReference>
<dbReference type="InterPro" id="IPR015018">
    <property type="entry name" value="DUF1905"/>
</dbReference>
<accession>A0A098AUL9</accession>
<dbReference type="Pfam" id="PF08922">
    <property type="entry name" value="DUF1905"/>
    <property type="match status" value="1"/>
</dbReference>
<keyword evidence="2" id="KW-0560">Oxidoreductase</keyword>
<protein>
    <submittedName>
        <fullName evidence="4">Nitroreductase protein</fullName>
    </submittedName>
</protein>
<evidence type="ECO:0000256" key="1">
    <source>
        <dbReference type="ARBA" id="ARBA00007118"/>
    </source>
</evidence>
<comment type="similarity">
    <text evidence="1">Belongs to the nitroreductase family.</text>
</comment>
<dbReference type="PANTHER" id="PTHR43673">
    <property type="entry name" value="NAD(P)H NITROREDUCTASE YDGI-RELATED"/>
    <property type="match status" value="1"/>
</dbReference>
<dbReference type="Gene3D" id="2.40.30.100">
    <property type="entry name" value="AF2212/PG0164-like"/>
    <property type="match status" value="1"/>
</dbReference>